<dbReference type="OrthoDB" id="10059618at2759"/>
<comment type="caution">
    <text evidence="1">The sequence shown here is derived from an EMBL/GenBank/DDBJ whole genome shotgun (WGS) entry which is preliminary data.</text>
</comment>
<evidence type="ECO:0000313" key="2">
    <source>
        <dbReference type="Proteomes" id="UP000887116"/>
    </source>
</evidence>
<proteinExistence type="predicted"/>
<keyword evidence="2" id="KW-1185">Reference proteome</keyword>
<evidence type="ECO:0000313" key="1">
    <source>
        <dbReference type="EMBL" id="GFR32620.1"/>
    </source>
</evidence>
<dbReference type="Proteomes" id="UP000887116">
    <property type="component" value="Unassembled WGS sequence"/>
</dbReference>
<protein>
    <submittedName>
        <fullName evidence="1">Uncharacterized protein</fullName>
    </submittedName>
</protein>
<feature type="non-terminal residue" evidence="1">
    <location>
        <position position="1"/>
    </location>
</feature>
<dbReference type="EMBL" id="BMAO01009687">
    <property type="protein sequence ID" value="GFR32620.1"/>
    <property type="molecule type" value="Genomic_DNA"/>
</dbReference>
<dbReference type="AlphaFoldDB" id="A0A8X6M475"/>
<name>A0A8X6M475_TRICU</name>
<sequence>FLPNFGPSYVYLRDQKNPEDVHYNGRLLMAITTEIFEGNLYTKSDVKVDRTIPPSEGCFGFDAEFFLFACIQEVSLIDSKITEGKEIRFTLQIGTEGREQLEAVFEVDHTSPFIQPASINK</sequence>
<accession>A0A8X6M475</accession>
<organism evidence="1 2">
    <name type="scientific">Trichonephila clavata</name>
    <name type="common">Joro spider</name>
    <name type="synonym">Nephila clavata</name>
    <dbReference type="NCBI Taxonomy" id="2740835"/>
    <lineage>
        <taxon>Eukaryota</taxon>
        <taxon>Metazoa</taxon>
        <taxon>Ecdysozoa</taxon>
        <taxon>Arthropoda</taxon>
        <taxon>Chelicerata</taxon>
        <taxon>Arachnida</taxon>
        <taxon>Araneae</taxon>
        <taxon>Araneomorphae</taxon>
        <taxon>Entelegynae</taxon>
        <taxon>Araneoidea</taxon>
        <taxon>Nephilidae</taxon>
        <taxon>Trichonephila</taxon>
    </lineage>
</organism>
<reference evidence="1" key="1">
    <citation type="submission" date="2020-07" db="EMBL/GenBank/DDBJ databases">
        <title>Multicomponent nature underlies the extraordinary mechanical properties of spider dragline silk.</title>
        <authorList>
            <person name="Kono N."/>
            <person name="Nakamura H."/>
            <person name="Mori M."/>
            <person name="Yoshida Y."/>
            <person name="Ohtoshi R."/>
            <person name="Malay A.D."/>
            <person name="Moran D.A.P."/>
            <person name="Tomita M."/>
            <person name="Numata K."/>
            <person name="Arakawa K."/>
        </authorList>
    </citation>
    <scope>NUCLEOTIDE SEQUENCE</scope>
</reference>
<gene>
    <name evidence="1" type="ORF">TNCT_650091</name>
</gene>